<dbReference type="EnsemblMetazoa" id="PPAI001047-RA">
    <property type="protein sequence ID" value="PPAI001047-PA"/>
    <property type="gene ID" value="PPAI001047"/>
</dbReference>
<dbReference type="Proteomes" id="UP000092462">
    <property type="component" value="Unassembled WGS sequence"/>
</dbReference>
<accession>A0A1B0D123</accession>
<dbReference type="EMBL" id="AJVK01021849">
    <property type="status" value="NOT_ANNOTATED_CDS"/>
    <property type="molecule type" value="Genomic_DNA"/>
</dbReference>
<organism evidence="1 2">
    <name type="scientific">Phlebotomus papatasi</name>
    <name type="common">Sandfly</name>
    <dbReference type="NCBI Taxonomy" id="29031"/>
    <lineage>
        <taxon>Eukaryota</taxon>
        <taxon>Metazoa</taxon>
        <taxon>Ecdysozoa</taxon>
        <taxon>Arthropoda</taxon>
        <taxon>Hexapoda</taxon>
        <taxon>Insecta</taxon>
        <taxon>Pterygota</taxon>
        <taxon>Neoptera</taxon>
        <taxon>Endopterygota</taxon>
        <taxon>Diptera</taxon>
        <taxon>Nematocera</taxon>
        <taxon>Psychodoidea</taxon>
        <taxon>Psychodidae</taxon>
        <taxon>Phlebotomus</taxon>
        <taxon>Phlebotomus</taxon>
    </lineage>
</organism>
<evidence type="ECO:0000313" key="2">
    <source>
        <dbReference type="Proteomes" id="UP000092462"/>
    </source>
</evidence>
<protein>
    <submittedName>
        <fullName evidence="1">Uncharacterized protein</fullName>
    </submittedName>
</protein>
<evidence type="ECO:0000313" key="1">
    <source>
        <dbReference type="EnsemblMetazoa" id="PPAI001047-PA"/>
    </source>
</evidence>
<dbReference type="AlphaFoldDB" id="A0A1B0D123"/>
<name>A0A1B0D123_PHLPP</name>
<reference evidence="1" key="1">
    <citation type="submission" date="2022-08" db="UniProtKB">
        <authorList>
            <consortium name="EnsemblMetazoa"/>
        </authorList>
    </citation>
    <scope>IDENTIFICATION</scope>
    <source>
        <strain evidence="1">Israel</strain>
    </source>
</reference>
<dbReference type="VEuPathDB" id="VectorBase:PPAI001047"/>
<proteinExistence type="predicted"/>
<keyword evidence="2" id="KW-1185">Reference proteome</keyword>
<sequence length="140" mass="14712">MFCNRSFEEILVGREGRIPVTAPAKVSTRPVRMASRAADSATPAAARAPSTTWTASCSSVEIWSTVLLNTSVICPRALRTNIRISPTVLTIVTKMIPAARARTPMTAASATDTRLIAVRRAAANVSTASVTVSTTVPIGS</sequence>